<dbReference type="Proteomes" id="UP000091857">
    <property type="component" value="Chromosome 8"/>
</dbReference>
<protein>
    <submittedName>
        <fullName evidence="1">Uncharacterized protein</fullName>
    </submittedName>
</protein>
<sequence length="107" mass="11060">MIICDCGSEPISISISTILWSPFAAALYSAVLPSLLLASLSAPDSTNTLAHLIFPLPAAKCNGVLPSLSLKSNGPKLSNESKTSSVRSNAIATCSSLQPLDCHFASI</sequence>
<evidence type="ECO:0000313" key="2">
    <source>
        <dbReference type="Proteomes" id="UP000091857"/>
    </source>
</evidence>
<reference evidence="2" key="1">
    <citation type="journal article" date="2016" name="Nat. Biotechnol.">
        <title>Sequencing wild and cultivated cassava and related species reveals extensive interspecific hybridization and genetic diversity.</title>
        <authorList>
            <person name="Bredeson J.V."/>
            <person name="Lyons J.B."/>
            <person name="Prochnik S.E."/>
            <person name="Wu G.A."/>
            <person name="Ha C.M."/>
            <person name="Edsinger-Gonzales E."/>
            <person name="Grimwood J."/>
            <person name="Schmutz J."/>
            <person name="Rabbi I.Y."/>
            <person name="Egesi C."/>
            <person name="Nauluvula P."/>
            <person name="Lebot V."/>
            <person name="Ndunguru J."/>
            <person name="Mkamilo G."/>
            <person name="Bart R.S."/>
            <person name="Setter T.L."/>
            <person name="Gleadow R.M."/>
            <person name="Kulakow P."/>
            <person name="Ferguson M.E."/>
            <person name="Rounsley S."/>
            <person name="Rokhsar D.S."/>
        </authorList>
    </citation>
    <scope>NUCLEOTIDE SEQUENCE [LARGE SCALE GENOMIC DNA]</scope>
    <source>
        <strain evidence="2">cv. AM560-2</strain>
    </source>
</reference>
<accession>A0ACB7H9Y8</accession>
<dbReference type="EMBL" id="CM004394">
    <property type="protein sequence ID" value="KAG8648483.1"/>
    <property type="molecule type" value="Genomic_DNA"/>
</dbReference>
<name>A0ACB7H9Y8_MANES</name>
<organism evidence="1 2">
    <name type="scientific">Manihot esculenta</name>
    <name type="common">Cassava</name>
    <name type="synonym">Jatropha manihot</name>
    <dbReference type="NCBI Taxonomy" id="3983"/>
    <lineage>
        <taxon>Eukaryota</taxon>
        <taxon>Viridiplantae</taxon>
        <taxon>Streptophyta</taxon>
        <taxon>Embryophyta</taxon>
        <taxon>Tracheophyta</taxon>
        <taxon>Spermatophyta</taxon>
        <taxon>Magnoliopsida</taxon>
        <taxon>eudicotyledons</taxon>
        <taxon>Gunneridae</taxon>
        <taxon>Pentapetalae</taxon>
        <taxon>rosids</taxon>
        <taxon>fabids</taxon>
        <taxon>Malpighiales</taxon>
        <taxon>Euphorbiaceae</taxon>
        <taxon>Crotonoideae</taxon>
        <taxon>Manihoteae</taxon>
        <taxon>Manihot</taxon>
    </lineage>
</organism>
<proteinExistence type="predicted"/>
<comment type="caution">
    <text evidence="1">The sequence shown here is derived from an EMBL/GenBank/DDBJ whole genome shotgun (WGS) entry which is preliminary data.</text>
</comment>
<keyword evidence="2" id="KW-1185">Reference proteome</keyword>
<gene>
    <name evidence="1" type="ORF">MANES_08G002302v8</name>
</gene>
<evidence type="ECO:0000313" key="1">
    <source>
        <dbReference type="EMBL" id="KAG8648483.1"/>
    </source>
</evidence>